<protein>
    <submittedName>
        <fullName evidence="1">Uncharacterized protein</fullName>
    </submittedName>
</protein>
<dbReference type="InterPro" id="IPR009030">
    <property type="entry name" value="Growth_fac_rcpt_cys_sf"/>
</dbReference>
<dbReference type="InterPro" id="IPR006212">
    <property type="entry name" value="Furin_repeat"/>
</dbReference>
<evidence type="ECO:0000313" key="1">
    <source>
        <dbReference type="EMBL" id="TNV87896.1"/>
    </source>
</evidence>
<reference evidence="1" key="1">
    <citation type="submission" date="2019-06" db="EMBL/GenBank/DDBJ databases">
        <authorList>
            <person name="Zheng W."/>
        </authorList>
    </citation>
    <scope>NUCLEOTIDE SEQUENCE</scope>
    <source>
        <strain evidence="1">QDHG01</strain>
    </source>
</reference>
<sequence>MLAVPIRLFLQQYFTSMLRQVLSKQYILGCHSTCADWCIGPEATQCIQCPKSYQYRDLDTWKCVDVCAADKSFNVEITSEQHQSSFKYCRGFNYYVDPSSSFSNIELGTQNFPFKALDDPFRELFNFGVPALSKRVNSLPLITVNIMHGSNTTIHSDNMPLIMVNSDVLIQQGNIFSPIFLGRILITERSTWNSIELL</sequence>
<dbReference type="EMBL" id="RRYP01000160">
    <property type="protein sequence ID" value="TNV87896.1"/>
    <property type="molecule type" value="Genomic_DNA"/>
</dbReference>
<organism evidence="1 2">
    <name type="scientific">Halteria grandinella</name>
    <dbReference type="NCBI Taxonomy" id="5974"/>
    <lineage>
        <taxon>Eukaryota</taxon>
        <taxon>Sar</taxon>
        <taxon>Alveolata</taxon>
        <taxon>Ciliophora</taxon>
        <taxon>Intramacronucleata</taxon>
        <taxon>Spirotrichea</taxon>
        <taxon>Stichotrichia</taxon>
        <taxon>Sporadotrichida</taxon>
        <taxon>Halteriidae</taxon>
        <taxon>Halteria</taxon>
    </lineage>
</organism>
<dbReference type="AlphaFoldDB" id="A0A8J8P9G5"/>
<name>A0A8J8P9G5_HALGN</name>
<dbReference type="Gene3D" id="2.10.220.10">
    <property type="entry name" value="Hormone Receptor, Insulin-like Growth Factor Receptor 1, Chain A, domain 2"/>
    <property type="match status" value="1"/>
</dbReference>
<keyword evidence="2" id="KW-1185">Reference proteome</keyword>
<dbReference type="OrthoDB" id="2412841at2759"/>
<dbReference type="SUPFAM" id="SSF57184">
    <property type="entry name" value="Growth factor receptor domain"/>
    <property type="match status" value="1"/>
</dbReference>
<dbReference type="CDD" id="cd00064">
    <property type="entry name" value="FU"/>
    <property type="match status" value="1"/>
</dbReference>
<dbReference type="Proteomes" id="UP000785679">
    <property type="component" value="Unassembled WGS sequence"/>
</dbReference>
<comment type="caution">
    <text evidence="1">The sequence shown here is derived from an EMBL/GenBank/DDBJ whole genome shotgun (WGS) entry which is preliminary data.</text>
</comment>
<proteinExistence type="predicted"/>
<accession>A0A8J8P9G5</accession>
<dbReference type="SMART" id="SM00261">
    <property type="entry name" value="FU"/>
    <property type="match status" value="1"/>
</dbReference>
<evidence type="ECO:0000313" key="2">
    <source>
        <dbReference type="Proteomes" id="UP000785679"/>
    </source>
</evidence>
<gene>
    <name evidence="1" type="ORF">FGO68_gene393</name>
</gene>